<dbReference type="Proteomes" id="UP001056937">
    <property type="component" value="Chromosome 1"/>
</dbReference>
<dbReference type="Pfam" id="PF00877">
    <property type="entry name" value="NLPC_P60"/>
    <property type="match status" value="1"/>
</dbReference>
<dbReference type="Gene3D" id="3.90.1720.10">
    <property type="entry name" value="endopeptidase domain like (from Nostoc punctiforme)"/>
    <property type="match status" value="1"/>
</dbReference>
<dbReference type="InterPro" id="IPR000064">
    <property type="entry name" value="NLP_P60_dom"/>
</dbReference>
<dbReference type="Pfam" id="PF18348">
    <property type="entry name" value="SH3_16"/>
    <property type="match status" value="1"/>
</dbReference>
<dbReference type="RefSeq" id="WP_252165908.1">
    <property type="nucleotide sequence ID" value="NZ_CP084930.1"/>
</dbReference>
<dbReference type="InterPro" id="IPR041382">
    <property type="entry name" value="SH3_16"/>
</dbReference>
<comment type="similarity">
    <text evidence="1">Belongs to the peptidase C40 family.</text>
</comment>
<protein>
    <submittedName>
        <fullName evidence="6">C40 family peptidase</fullName>
    </submittedName>
</protein>
<dbReference type="PANTHER" id="PTHR47359">
    <property type="entry name" value="PEPTIDOGLYCAN DL-ENDOPEPTIDASE CWLO"/>
    <property type="match status" value="1"/>
</dbReference>
<dbReference type="SUPFAM" id="SSF54001">
    <property type="entry name" value="Cysteine proteinases"/>
    <property type="match status" value="1"/>
</dbReference>
<evidence type="ECO:0000256" key="1">
    <source>
        <dbReference type="ARBA" id="ARBA00007074"/>
    </source>
</evidence>
<evidence type="ECO:0000256" key="4">
    <source>
        <dbReference type="ARBA" id="ARBA00022807"/>
    </source>
</evidence>
<dbReference type="InterPro" id="IPR038765">
    <property type="entry name" value="Papain-like_cys_pep_sf"/>
</dbReference>
<accession>A0ABY4X5E6</accession>
<keyword evidence="3" id="KW-0378">Hydrolase</keyword>
<feature type="domain" description="NlpC/P60" evidence="5">
    <location>
        <begin position="144"/>
        <end position="265"/>
    </location>
</feature>
<keyword evidence="4" id="KW-0788">Thiol protease</keyword>
<keyword evidence="2" id="KW-0645">Protease</keyword>
<evidence type="ECO:0000313" key="6">
    <source>
        <dbReference type="EMBL" id="USI72099.1"/>
    </source>
</evidence>
<reference evidence="6" key="1">
    <citation type="journal article" date="2022" name="Toxins">
        <title>Genomic Analysis of Sphingopyxis sp. USTB-05 for Biodegrading Cyanobacterial Hepatotoxins.</title>
        <authorList>
            <person name="Liu C."/>
            <person name="Xu Q."/>
            <person name="Zhao Z."/>
            <person name="Zhang H."/>
            <person name="Liu X."/>
            <person name="Yin C."/>
            <person name="Liu Y."/>
            <person name="Yan H."/>
        </authorList>
    </citation>
    <scope>NUCLEOTIDE SEQUENCE</scope>
    <source>
        <strain evidence="6">NBD5</strain>
    </source>
</reference>
<gene>
    <name evidence="6" type="ORF">LHA26_12390</name>
</gene>
<evidence type="ECO:0000259" key="5">
    <source>
        <dbReference type="PROSITE" id="PS51935"/>
    </source>
</evidence>
<name>A0ABY4X5E6_9SPHN</name>
<dbReference type="PANTHER" id="PTHR47359:SF3">
    <property type="entry name" value="NLP_P60 DOMAIN-CONTAINING PROTEIN-RELATED"/>
    <property type="match status" value="1"/>
</dbReference>
<evidence type="ECO:0000256" key="3">
    <source>
        <dbReference type="ARBA" id="ARBA00022801"/>
    </source>
</evidence>
<dbReference type="InterPro" id="IPR051794">
    <property type="entry name" value="PG_Endopeptidase_C40"/>
</dbReference>
<evidence type="ECO:0000256" key="2">
    <source>
        <dbReference type="ARBA" id="ARBA00022670"/>
    </source>
</evidence>
<dbReference type="EMBL" id="CP084930">
    <property type="protein sequence ID" value="USI72099.1"/>
    <property type="molecule type" value="Genomic_DNA"/>
</dbReference>
<keyword evidence="7" id="KW-1185">Reference proteome</keyword>
<organism evidence="6 7">
    <name type="scientific">Sphingomonas morindae</name>
    <dbReference type="NCBI Taxonomy" id="1541170"/>
    <lineage>
        <taxon>Bacteria</taxon>
        <taxon>Pseudomonadati</taxon>
        <taxon>Pseudomonadota</taxon>
        <taxon>Alphaproteobacteria</taxon>
        <taxon>Sphingomonadales</taxon>
        <taxon>Sphingomonadaceae</taxon>
        <taxon>Sphingomonas</taxon>
    </lineage>
</organism>
<evidence type="ECO:0000313" key="7">
    <source>
        <dbReference type="Proteomes" id="UP001056937"/>
    </source>
</evidence>
<sequence length="267" mass="28590">MRRDVADVALADHVFAPHYALPLDHGCREPRVTMRAAPGSDAAAVSELLLGERFAVVDAGGDWMWGFSRHDHYVGYVPAAALGAVIEPTHRVTALAALLFAAADIKSPVRARLPIGAQLAGVEEGDFLRVDQGFVHRRHVAPIDRVETDPVAVALRLVGTPYRWGGRSGDGIDCSGLVQLAFAACGQAVPRDSDQQRAAIGRALEADEPAARGDLIFFPGHVGLMADPDHMVHANAHWMATLCEPLADICARLPAGASIIARRRPTW</sequence>
<dbReference type="PROSITE" id="PS51935">
    <property type="entry name" value="NLPC_P60"/>
    <property type="match status" value="1"/>
</dbReference>
<proteinExistence type="inferred from homology"/>